<reference evidence="2" key="1">
    <citation type="submission" date="2023-07" db="EMBL/GenBank/DDBJ databases">
        <title>Sorghum-associated microbial communities from plants grown in Nebraska, USA.</title>
        <authorList>
            <person name="Schachtman D."/>
        </authorList>
    </citation>
    <scope>NUCLEOTIDE SEQUENCE</scope>
    <source>
        <strain evidence="2">BE80</strain>
    </source>
</reference>
<gene>
    <name evidence="2" type="ORF">J2W91_001473</name>
</gene>
<comment type="caution">
    <text evidence="2">The sequence shown here is derived from an EMBL/GenBank/DDBJ whole genome shotgun (WGS) entry which is preliminary data.</text>
</comment>
<organism evidence="2 3">
    <name type="scientific">Paenibacillus amylolyticus</name>
    <dbReference type="NCBI Taxonomy" id="1451"/>
    <lineage>
        <taxon>Bacteria</taxon>
        <taxon>Bacillati</taxon>
        <taxon>Bacillota</taxon>
        <taxon>Bacilli</taxon>
        <taxon>Bacillales</taxon>
        <taxon>Paenibacillaceae</taxon>
        <taxon>Paenibacillus</taxon>
    </lineage>
</organism>
<sequence>MKWALLILAMAAGSFFLSLTPFEWLNVIYDVAVIITIILIYVLVFRKKK</sequence>
<evidence type="ECO:0000313" key="3">
    <source>
        <dbReference type="Proteomes" id="UP001254832"/>
    </source>
</evidence>
<evidence type="ECO:0000256" key="1">
    <source>
        <dbReference type="SAM" id="Phobius"/>
    </source>
</evidence>
<accession>A0AAP5LLF9</accession>
<protein>
    <submittedName>
        <fullName evidence="2">Uncharacterized protein</fullName>
    </submittedName>
</protein>
<feature type="transmembrane region" description="Helical" evidence="1">
    <location>
        <begin position="27"/>
        <end position="45"/>
    </location>
</feature>
<dbReference type="Proteomes" id="UP001254832">
    <property type="component" value="Unassembled WGS sequence"/>
</dbReference>
<dbReference type="AlphaFoldDB" id="A0AAP5LLF9"/>
<evidence type="ECO:0000313" key="2">
    <source>
        <dbReference type="EMBL" id="MDR6723021.1"/>
    </source>
</evidence>
<name>A0AAP5LLF9_PAEAM</name>
<proteinExistence type="predicted"/>
<keyword evidence="1" id="KW-1133">Transmembrane helix</keyword>
<keyword evidence="1" id="KW-0812">Transmembrane</keyword>
<dbReference type="EMBL" id="JAVDTR010000003">
    <property type="protein sequence ID" value="MDR6723021.1"/>
    <property type="molecule type" value="Genomic_DNA"/>
</dbReference>
<keyword evidence="1" id="KW-0472">Membrane</keyword>